<feature type="region of interest" description="Disordered" evidence="1">
    <location>
        <begin position="447"/>
        <end position="475"/>
    </location>
</feature>
<feature type="region of interest" description="Disordered" evidence="1">
    <location>
        <begin position="1"/>
        <end position="25"/>
    </location>
</feature>
<accession>A0A8S0QWE1</accession>
<organism evidence="2 3">
    <name type="scientific">Olea europaea subsp. europaea</name>
    <dbReference type="NCBI Taxonomy" id="158383"/>
    <lineage>
        <taxon>Eukaryota</taxon>
        <taxon>Viridiplantae</taxon>
        <taxon>Streptophyta</taxon>
        <taxon>Embryophyta</taxon>
        <taxon>Tracheophyta</taxon>
        <taxon>Spermatophyta</taxon>
        <taxon>Magnoliopsida</taxon>
        <taxon>eudicotyledons</taxon>
        <taxon>Gunneridae</taxon>
        <taxon>Pentapetalae</taxon>
        <taxon>asterids</taxon>
        <taxon>lamiids</taxon>
        <taxon>Lamiales</taxon>
        <taxon>Oleaceae</taxon>
        <taxon>Oleeae</taxon>
        <taxon>Olea</taxon>
    </lineage>
</organism>
<dbReference type="PANTHER" id="PTHR37241:SF1">
    <property type="entry name" value="NEUROFILAMENT HEAVY PROTEIN"/>
    <property type="match status" value="1"/>
</dbReference>
<dbReference type="Gramene" id="OE9A004417T1">
    <property type="protein sequence ID" value="OE9A004417C1"/>
    <property type="gene ID" value="OE9A004417"/>
</dbReference>
<protein>
    <submittedName>
        <fullName evidence="2">Uncharacterized protein</fullName>
    </submittedName>
</protein>
<comment type="caution">
    <text evidence="2">The sequence shown here is derived from an EMBL/GenBank/DDBJ whole genome shotgun (WGS) entry which is preliminary data.</text>
</comment>
<feature type="compositionally biased region" description="Low complexity" evidence="1">
    <location>
        <begin position="617"/>
        <end position="627"/>
    </location>
</feature>
<dbReference type="EMBL" id="CACTIH010001961">
    <property type="protein sequence ID" value="CAA2970101.1"/>
    <property type="molecule type" value="Genomic_DNA"/>
</dbReference>
<feature type="region of interest" description="Disordered" evidence="1">
    <location>
        <begin position="396"/>
        <end position="423"/>
    </location>
</feature>
<dbReference type="AlphaFoldDB" id="A0A8S0QWE1"/>
<dbReference type="PANTHER" id="PTHR37241">
    <property type="entry name" value="NEUROFILAMENT HEAVY PROTEIN"/>
    <property type="match status" value="1"/>
</dbReference>
<feature type="region of interest" description="Disordered" evidence="1">
    <location>
        <begin position="102"/>
        <end position="125"/>
    </location>
</feature>
<gene>
    <name evidence="2" type="ORF">OLEA9_A004417</name>
</gene>
<evidence type="ECO:0000313" key="2">
    <source>
        <dbReference type="EMBL" id="CAA2970101.1"/>
    </source>
</evidence>
<feature type="region of interest" description="Disordered" evidence="1">
    <location>
        <begin position="607"/>
        <end position="638"/>
    </location>
</feature>
<feature type="compositionally biased region" description="Polar residues" evidence="1">
    <location>
        <begin position="106"/>
        <end position="121"/>
    </location>
</feature>
<evidence type="ECO:0000256" key="1">
    <source>
        <dbReference type="SAM" id="MobiDB-lite"/>
    </source>
</evidence>
<dbReference type="Proteomes" id="UP000594638">
    <property type="component" value="Unassembled WGS sequence"/>
</dbReference>
<name>A0A8S0QWE1_OLEEU</name>
<evidence type="ECO:0000313" key="3">
    <source>
        <dbReference type="Proteomes" id="UP000594638"/>
    </source>
</evidence>
<proteinExistence type="predicted"/>
<keyword evidence="3" id="KW-1185">Reference proteome</keyword>
<reference evidence="2 3" key="1">
    <citation type="submission" date="2019-12" db="EMBL/GenBank/DDBJ databases">
        <authorList>
            <person name="Alioto T."/>
            <person name="Alioto T."/>
            <person name="Gomez Garrido J."/>
        </authorList>
    </citation>
    <scope>NUCLEOTIDE SEQUENCE [LARGE SCALE GENOMIC DNA]</scope>
</reference>
<dbReference type="OrthoDB" id="785936at2759"/>
<sequence>MAEFLDPSQLSLSLSENRDSTDTSVVMEDDEGEAEEFYEKIEAPKFVDFTVPNHYCPDDRYWFCLRVGCDQQHEKEMDSETIYKNFVLRVMAARSPNVRLRKALNKSASSSKCPQSAPPKSSKSRLAFVSSNSQKIIEDKKKVVRPLLKPVSTPTTTKTKPVAAKYLTTPRNRNGLPKQNSFRSVRNPKSTAIEVPKNRMAAKALIFHSPKKFIKVKTSVELRTPLTKLRERTKRVEITSQRKQVLLHSSKSSKNSQIQEAKSVRSIKSKCKVQLSKPPTSKELEGNGCSNMDVNAKSRSCTTLDISRIQNINNDKQHTMDSAVSALFEQQKSTTDTCLSSAAPPLTKILDSALSDNSGGEANRLLTAEENNSNLQAPNGEENSNNRHEQFITGTELTENDDKENAAASDQNRAHDHNHNHNQKKMKGKFLGFQDAHGKVHHKLTQIAQAKDKSSGTVDPVTKFKKPKPTTPKPFRLRTDERRILKEANLERKNNILPQNESAVSTTLGTNLHRKQGNDQKVRFKTAATMTPQRPNLLKHREPKPRTSPIEGKTIQSLKNFRKIKSSLRKQQVQHQGLTSTRKMISYSTTSRPLEVIYETSEHKKGRNMTANGLGTTGTASGASRSSSRGRRPVNIAKEPNINSLQVQTNCGRNRILRGL</sequence>